<dbReference type="InterPro" id="IPR035992">
    <property type="entry name" value="Ricin_B-like_lectins"/>
</dbReference>
<evidence type="ECO:0000313" key="3">
    <source>
        <dbReference type="Proteomes" id="UP001140091"/>
    </source>
</evidence>
<evidence type="ECO:0000259" key="1">
    <source>
        <dbReference type="Pfam" id="PF14200"/>
    </source>
</evidence>
<organism evidence="2 3">
    <name type="scientific">Candolleomyces eurysporus</name>
    <dbReference type="NCBI Taxonomy" id="2828524"/>
    <lineage>
        <taxon>Eukaryota</taxon>
        <taxon>Fungi</taxon>
        <taxon>Dikarya</taxon>
        <taxon>Basidiomycota</taxon>
        <taxon>Agaricomycotina</taxon>
        <taxon>Agaricomycetes</taxon>
        <taxon>Agaricomycetidae</taxon>
        <taxon>Agaricales</taxon>
        <taxon>Agaricineae</taxon>
        <taxon>Psathyrellaceae</taxon>
        <taxon>Candolleomyces</taxon>
    </lineage>
</organism>
<name>A0A9W8MM52_9AGAR</name>
<feature type="domain" description="Ricin B lectin" evidence="1">
    <location>
        <begin position="302"/>
        <end position="392"/>
    </location>
</feature>
<dbReference type="EMBL" id="JANBPK010000365">
    <property type="protein sequence ID" value="KAJ2935736.1"/>
    <property type="molecule type" value="Genomic_DNA"/>
</dbReference>
<dbReference type="AlphaFoldDB" id="A0A9W8MM52"/>
<keyword evidence="3" id="KW-1185">Reference proteome</keyword>
<dbReference type="Pfam" id="PF14200">
    <property type="entry name" value="RicinB_lectin_2"/>
    <property type="match status" value="2"/>
</dbReference>
<comment type="caution">
    <text evidence="2">The sequence shown here is derived from an EMBL/GenBank/DDBJ whole genome shotgun (WGS) entry which is preliminary data.</text>
</comment>
<gene>
    <name evidence="2" type="ORF">H1R20_g1358</name>
</gene>
<evidence type="ECO:0000313" key="2">
    <source>
        <dbReference type="EMBL" id="KAJ2935736.1"/>
    </source>
</evidence>
<protein>
    <recommendedName>
        <fullName evidence="1">Ricin B lectin domain-containing protein</fullName>
    </recommendedName>
</protein>
<dbReference type="Gene3D" id="2.80.10.50">
    <property type="match status" value="3"/>
</dbReference>
<feature type="domain" description="Ricin B lectin" evidence="1">
    <location>
        <begin position="114"/>
        <end position="200"/>
    </location>
</feature>
<feature type="non-terminal residue" evidence="2">
    <location>
        <position position="429"/>
    </location>
</feature>
<sequence length="429" mass="48340">MGVVAGDVDEGNENQLWEAQTMPAGFWRFKNVQFGLYLGIEKGRVATDGLAIRGVKHPFNWAAKRTDEAGPSPAVFKLFVPFTKQVLYLNDGNSWTNGVKIQSWQELESDEAGQKWIIDSNATFEVPFEAGKIYMLVNCNTGTVVHLEDTNKTAGYSFNGGRNQRWEASQEEGTGYWVFKNPWSGLYMGIAGDTSDAGNNTRIVGVPQPFAWDVVRDRTQSANSGAYRLNLDLRLPNPGYSIHLWDREDVLWHLWKFELLDTAFEAPVKAGEIYMIVNCHNGSVAQLEDTKKIAGYSFNDGRNQKWEASQEEGTGYWFFKNPWSGLYMGIAGDPSATKNNTRIVGVPQPFAWDIVPDRSQGTNGKSYRIFLPHTAFNADLWGADPGYRIHLYDRLDVLWQLWRFERLDSGAELCAHDSKARVTEPGPQE</sequence>
<dbReference type="Proteomes" id="UP001140091">
    <property type="component" value="Unassembled WGS sequence"/>
</dbReference>
<dbReference type="SUPFAM" id="SSF50370">
    <property type="entry name" value="Ricin B-like lectins"/>
    <property type="match status" value="3"/>
</dbReference>
<reference evidence="2" key="1">
    <citation type="submission" date="2022-06" db="EMBL/GenBank/DDBJ databases">
        <title>Genome Sequence of Candolleomyces eurysporus.</title>
        <authorList>
            <person name="Buettner E."/>
        </authorList>
    </citation>
    <scope>NUCLEOTIDE SEQUENCE</scope>
    <source>
        <strain evidence="2">VTCC 930004</strain>
    </source>
</reference>
<accession>A0A9W8MM52</accession>
<dbReference type="CDD" id="cd23422">
    <property type="entry name" value="beta-trefoil_Ricin_MPL_CNL"/>
    <property type="match status" value="2"/>
</dbReference>
<proteinExistence type="predicted"/>
<dbReference type="OrthoDB" id="2131701at2759"/>
<dbReference type="InterPro" id="IPR000772">
    <property type="entry name" value="Ricin_B_lectin"/>
</dbReference>